<dbReference type="STRING" id="272558.gene:10726226"/>
<dbReference type="GO" id="GO:0005524">
    <property type="term" value="F:ATP binding"/>
    <property type="evidence" value="ECO:0007669"/>
    <property type="project" value="UniProtKB-KW"/>
</dbReference>
<dbReference type="InterPro" id="IPR036097">
    <property type="entry name" value="HisK_dim/P_sf"/>
</dbReference>
<gene>
    <name evidence="18" type="ordered locus">BH0373</name>
</gene>
<evidence type="ECO:0000256" key="15">
    <source>
        <dbReference type="SAM" id="Phobius"/>
    </source>
</evidence>
<dbReference type="PANTHER" id="PTHR45436:SF5">
    <property type="entry name" value="SENSOR HISTIDINE KINASE TRCS"/>
    <property type="match status" value="1"/>
</dbReference>
<dbReference type="FunFam" id="1.10.287.130:FF:000001">
    <property type="entry name" value="Two-component sensor histidine kinase"/>
    <property type="match status" value="1"/>
</dbReference>
<dbReference type="Pfam" id="PF00672">
    <property type="entry name" value="HAMP"/>
    <property type="match status" value="1"/>
</dbReference>
<evidence type="ECO:0000256" key="13">
    <source>
        <dbReference type="ARBA" id="ARBA00023012"/>
    </source>
</evidence>
<dbReference type="EC" id="2.7.13.3" evidence="3"/>
<evidence type="ECO:0000256" key="5">
    <source>
        <dbReference type="ARBA" id="ARBA00022475"/>
    </source>
</evidence>
<dbReference type="RefSeq" id="WP_010896552.1">
    <property type="nucleotide sequence ID" value="NC_002570.2"/>
</dbReference>
<dbReference type="InterPro" id="IPR003594">
    <property type="entry name" value="HATPase_dom"/>
</dbReference>
<keyword evidence="9" id="KW-0547">Nucleotide-binding</keyword>
<evidence type="ECO:0000256" key="1">
    <source>
        <dbReference type="ARBA" id="ARBA00000085"/>
    </source>
</evidence>
<evidence type="ECO:0000313" key="18">
    <source>
        <dbReference type="EMBL" id="BAB04092.1"/>
    </source>
</evidence>
<evidence type="ECO:0000256" key="7">
    <source>
        <dbReference type="ARBA" id="ARBA00022679"/>
    </source>
</evidence>
<feature type="transmembrane region" description="Helical" evidence="15">
    <location>
        <begin position="7"/>
        <end position="30"/>
    </location>
</feature>
<dbReference type="KEGG" id="bha:BH0373"/>
<keyword evidence="5" id="KW-1003">Cell membrane</keyword>
<feature type="domain" description="Histidine kinase" evidence="16">
    <location>
        <begin position="238"/>
        <end position="450"/>
    </location>
</feature>
<dbReference type="SMART" id="SM00387">
    <property type="entry name" value="HATPase_c"/>
    <property type="match status" value="1"/>
</dbReference>
<keyword evidence="8 15" id="KW-0812">Transmembrane</keyword>
<dbReference type="SMART" id="SM00388">
    <property type="entry name" value="HisKA"/>
    <property type="match status" value="1"/>
</dbReference>
<dbReference type="CDD" id="cd00082">
    <property type="entry name" value="HisKA"/>
    <property type="match status" value="1"/>
</dbReference>
<dbReference type="SUPFAM" id="SSF55874">
    <property type="entry name" value="ATPase domain of HSP90 chaperone/DNA topoisomerase II/histidine kinase"/>
    <property type="match status" value="1"/>
</dbReference>
<dbReference type="InterPro" id="IPR004358">
    <property type="entry name" value="Sig_transdc_His_kin-like_C"/>
</dbReference>
<dbReference type="DNASU" id="891802"/>
<protein>
    <recommendedName>
        <fullName evidence="4">Signal transduction histidine-protein kinase ArlS</fullName>
        <ecNumber evidence="3">2.7.13.3</ecNumber>
    </recommendedName>
</protein>
<dbReference type="GO" id="GO:0000155">
    <property type="term" value="F:phosphorelay sensor kinase activity"/>
    <property type="evidence" value="ECO:0007669"/>
    <property type="project" value="InterPro"/>
</dbReference>
<dbReference type="InterPro" id="IPR050428">
    <property type="entry name" value="TCS_sensor_his_kinase"/>
</dbReference>
<dbReference type="InterPro" id="IPR036890">
    <property type="entry name" value="HATPase_C_sf"/>
</dbReference>
<keyword evidence="6" id="KW-0597">Phosphoprotein</keyword>
<dbReference type="PANTHER" id="PTHR45436">
    <property type="entry name" value="SENSOR HISTIDINE KINASE YKOH"/>
    <property type="match status" value="1"/>
</dbReference>
<dbReference type="Gene3D" id="1.10.287.130">
    <property type="match status" value="1"/>
</dbReference>
<organism evidence="18 19">
    <name type="scientific">Halalkalibacterium halodurans (strain ATCC BAA-125 / DSM 18197 / FERM 7344 / JCM 9153 / C-125)</name>
    <name type="common">Bacillus halodurans</name>
    <dbReference type="NCBI Taxonomy" id="272558"/>
    <lineage>
        <taxon>Bacteria</taxon>
        <taxon>Bacillati</taxon>
        <taxon>Bacillota</taxon>
        <taxon>Bacilli</taxon>
        <taxon>Bacillales</taxon>
        <taxon>Bacillaceae</taxon>
        <taxon>Halalkalibacterium (ex Joshi et al. 2022)</taxon>
    </lineage>
</organism>
<dbReference type="PROSITE" id="PS50109">
    <property type="entry name" value="HIS_KIN"/>
    <property type="match status" value="1"/>
</dbReference>
<evidence type="ECO:0000259" key="17">
    <source>
        <dbReference type="PROSITE" id="PS50885"/>
    </source>
</evidence>
<dbReference type="PIR" id="E83696">
    <property type="entry name" value="E83696"/>
</dbReference>
<evidence type="ECO:0000256" key="3">
    <source>
        <dbReference type="ARBA" id="ARBA00012438"/>
    </source>
</evidence>
<name>Q9KFU8_HALH5</name>
<accession>Q9KFU8</accession>
<dbReference type="Pfam" id="PF00512">
    <property type="entry name" value="HisKA"/>
    <property type="match status" value="1"/>
</dbReference>
<proteinExistence type="predicted"/>
<evidence type="ECO:0000256" key="4">
    <source>
        <dbReference type="ARBA" id="ARBA00015735"/>
    </source>
</evidence>
<evidence type="ECO:0000256" key="14">
    <source>
        <dbReference type="ARBA" id="ARBA00023136"/>
    </source>
</evidence>
<dbReference type="AlphaFoldDB" id="Q9KFU8"/>
<keyword evidence="10 18" id="KW-0418">Kinase</keyword>
<feature type="transmembrane region" description="Helical" evidence="15">
    <location>
        <begin position="117"/>
        <end position="139"/>
    </location>
</feature>
<keyword evidence="7" id="KW-0808">Transferase</keyword>
<dbReference type="Pfam" id="PF18719">
    <property type="entry name" value="ArlS_N"/>
    <property type="match status" value="1"/>
</dbReference>
<evidence type="ECO:0000256" key="8">
    <source>
        <dbReference type="ARBA" id="ARBA00022692"/>
    </source>
</evidence>
<keyword evidence="13" id="KW-0902">Two-component regulatory system</keyword>
<feature type="domain" description="HAMP" evidence="17">
    <location>
        <begin position="176"/>
        <end position="230"/>
    </location>
</feature>
<evidence type="ECO:0000256" key="2">
    <source>
        <dbReference type="ARBA" id="ARBA00004651"/>
    </source>
</evidence>
<dbReference type="EMBL" id="BA000004">
    <property type="protein sequence ID" value="BAB04092.1"/>
    <property type="molecule type" value="Genomic_DNA"/>
</dbReference>
<evidence type="ECO:0000313" key="19">
    <source>
        <dbReference type="Proteomes" id="UP000001258"/>
    </source>
</evidence>
<comment type="catalytic activity">
    <reaction evidence="1">
        <text>ATP + protein L-histidine = ADP + protein N-phospho-L-histidine.</text>
        <dbReference type="EC" id="2.7.13.3"/>
    </reaction>
</comment>
<evidence type="ECO:0000259" key="16">
    <source>
        <dbReference type="PROSITE" id="PS50109"/>
    </source>
</evidence>
<dbReference type="FunFam" id="3.30.565.10:FF:000006">
    <property type="entry name" value="Sensor histidine kinase WalK"/>
    <property type="match status" value="1"/>
</dbReference>
<evidence type="ECO:0000256" key="10">
    <source>
        <dbReference type="ARBA" id="ARBA00022777"/>
    </source>
</evidence>
<dbReference type="OrthoDB" id="9786919at2"/>
<comment type="subcellular location">
    <subcellularLocation>
        <location evidence="2">Cell membrane</location>
        <topology evidence="2">Multi-pass membrane protein</topology>
    </subcellularLocation>
</comment>
<evidence type="ECO:0000256" key="6">
    <source>
        <dbReference type="ARBA" id="ARBA00022553"/>
    </source>
</evidence>
<dbReference type="InterPro" id="IPR003661">
    <property type="entry name" value="HisK_dim/P_dom"/>
</dbReference>
<sequence>MKIKSKILLFSTVWLVTMLLLINGSIFLLFHKLIFDNETNRVAEHTESVVSATNAAVATGGDVRSLLRAYLPTNGMIRIITDETASVLTISESGEMLDLPTKYQNEQSVEVRTFDDIPYAVVSVPLIWTDGSIVMLEVTENLEDSQRTLRTLLLVLVIASVIVLIPALFLGNMLSRLLLTPIQSLTKTMKHIQETGDYEKIKLPSSSKDELYTMGMTFNQMIDMLEQNYQKQQQFVSDASHELKTPLTVIESYASMLRRWGMKKPELLDEAVEAIHEEAVRMKAMTEQMLQLANEDAREVLEKKEVDLLEVAEKACQHIHVSFEREIQVVKQGEVFRVWADENKLKQVVYILLDNARKYSQGRITVTIKETSETCSLSVMDQGIGISKGDLEKIFDRFYRVDKARARETGGAGLGLSIAKAIVDAHGGEIAIESREGKGTTVLVVLPKQRQRDVKANEA</sequence>
<dbReference type="CDD" id="cd00075">
    <property type="entry name" value="HATPase"/>
    <property type="match status" value="1"/>
</dbReference>
<keyword evidence="19" id="KW-1185">Reference proteome</keyword>
<evidence type="ECO:0000256" key="11">
    <source>
        <dbReference type="ARBA" id="ARBA00022840"/>
    </source>
</evidence>
<reference evidence="18 19" key="1">
    <citation type="journal article" date="2000" name="Nucleic Acids Res.">
        <title>Complete genome sequence of the alkaliphilic bacterium Bacillus halodurans and genomic sequence comparison with Bacillus subtilis.</title>
        <authorList>
            <person name="Takami H."/>
            <person name="Nakasone K."/>
            <person name="Takaki Y."/>
            <person name="Maeno G."/>
            <person name="Sasaki R."/>
            <person name="Masui N."/>
            <person name="Fuji F."/>
            <person name="Hirama C."/>
            <person name="Nakamura Y."/>
            <person name="Ogasawara N."/>
            <person name="Kuhara S."/>
            <person name="Horikoshi K."/>
        </authorList>
    </citation>
    <scope>NUCLEOTIDE SEQUENCE [LARGE SCALE GENOMIC DNA]</scope>
    <source>
        <strain evidence="19">ATCC BAA-125 / DSM 18197 / FERM 7344 / JCM 9153 / C-125</strain>
    </source>
</reference>
<dbReference type="Pfam" id="PF02518">
    <property type="entry name" value="HATPase_c"/>
    <property type="match status" value="1"/>
</dbReference>
<dbReference type="HOGENOM" id="CLU_000445_89_6_9"/>
<feature type="transmembrane region" description="Helical" evidence="15">
    <location>
        <begin position="151"/>
        <end position="174"/>
    </location>
</feature>
<evidence type="ECO:0000256" key="9">
    <source>
        <dbReference type="ARBA" id="ARBA00022741"/>
    </source>
</evidence>
<keyword evidence="11" id="KW-0067">ATP-binding</keyword>
<dbReference type="GO" id="GO:0005886">
    <property type="term" value="C:plasma membrane"/>
    <property type="evidence" value="ECO:0007669"/>
    <property type="project" value="UniProtKB-SubCell"/>
</dbReference>
<dbReference type="Proteomes" id="UP000001258">
    <property type="component" value="Chromosome"/>
</dbReference>
<dbReference type="eggNOG" id="COG2770">
    <property type="taxonomic scope" value="Bacteria"/>
</dbReference>
<dbReference type="eggNOG" id="COG5002">
    <property type="taxonomic scope" value="Bacteria"/>
</dbReference>
<dbReference type="PRINTS" id="PR00344">
    <property type="entry name" value="BCTRLSENSOR"/>
</dbReference>
<dbReference type="InterPro" id="IPR005467">
    <property type="entry name" value="His_kinase_dom"/>
</dbReference>
<dbReference type="CDD" id="cd06225">
    <property type="entry name" value="HAMP"/>
    <property type="match status" value="1"/>
</dbReference>
<keyword evidence="14 15" id="KW-0472">Membrane</keyword>
<keyword evidence="12 15" id="KW-1133">Transmembrane helix</keyword>
<dbReference type="SUPFAM" id="SSF47384">
    <property type="entry name" value="Homodimeric domain of signal transducing histidine kinase"/>
    <property type="match status" value="1"/>
</dbReference>
<dbReference type="SMART" id="SM00304">
    <property type="entry name" value="HAMP"/>
    <property type="match status" value="1"/>
</dbReference>
<evidence type="ECO:0000256" key="12">
    <source>
        <dbReference type="ARBA" id="ARBA00022989"/>
    </source>
</evidence>
<dbReference type="InterPro" id="IPR041610">
    <property type="entry name" value="ArlS_N"/>
</dbReference>
<dbReference type="Gene3D" id="3.30.565.10">
    <property type="entry name" value="Histidine kinase-like ATPase, C-terminal domain"/>
    <property type="match status" value="1"/>
</dbReference>
<dbReference type="Gene3D" id="6.10.340.10">
    <property type="match status" value="1"/>
</dbReference>
<dbReference type="InterPro" id="IPR003660">
    <property type="entry name" value="HAMP_dom"/>
</dbReference>
<dbReference type="PROSITE" id="PS50885">
    <property type="entry name" value="HAMP"/>
    <property type="match status" value="1"/>
</dbReference>